<reference evidence="1 2" key="1">
    <citation type="submission" date="2019-09" db="EMBL/GenBank/DDBJ databases">
        <title>Consistent, comparative and evidence-based genome assembly and annotation for Cryptosporidium parvum, C. hominis and C. tyzzeri.</title>
        <authorList>
            <person name="Baptista R.P."/>
            <person name="Li Y."/>
            <person name="Sateriale A."/>
            <person name="Ansell B."/>
            <person name="Jex A."/>
            <person name="Sanders M."/>
            <person name="Brooks K."/>
            <person name="Tracey A."/>
            <person name="Berriman M."/>
            <person name="Striepen B."/>
            <person name="Cotton J.A."/>
            <person name="Kissinger J.C."/>
        </authorList>
    </citation>
    <scope>NUCLEOTIDE SEQUENCE [LARGE SCALE GENOMIC DNA]</scope>
    <source>
        <strain evidence="1 2">IOWA-ATCC</strain>
    </source>
</reference>
<dbReference type="AlphaFoldDB" id="A0A7S7RER0"/>
<dbReference type="Proteomes" id="UP000593906">
    <property type="component" value="Chromosome 8"/>
</dbReference>
<organism evidence="1 2">
    <name type="scientific">Cryptosporidium parvum</name>
    <dbReference type="NCBI Taxonomy" id="5807"/>
    <lineage>
        <taxon>Eukaryota</taxon>
        <taxon>Sar</taxon>
        <taxon>Alveolata</taxon>
        <taxon>Apicomplexa</taxon>
        <taxon>Conoidasida</taxon>
        <taxon>Coccidia</taxon>
        <taxon>Eucoccidiorida</taxon>
        <taxon>Eimeriorina</taxon>
        <taxon>Cryptosporidiidae</taxon>
        <taxon>Cryptosporidium</taxon>
    </lineage>
</organism>
<dbReference type="VEuPathDB" id="CryptoDB:CPATCC_0003170"/>
<accession>A0A7S7RER0</accession>
<evidence type="ECO:0000313" key="1">
    <source>
        <dbReference type="EMBL" id="QOY40061.1"/>
    </source>
</evidence>
<dbReference type="EMBL" id="CP044415">
    <property type="protein sequence ID" value="QOY40061.1"/>
    <property type="molecule type" value="Genomic_DNA"/>
</dbReference>
<name>A0A7S7RER0_CRYPV</name>
<gene>
    <name evidence="1" type="ORF">CPATCC_004133</name>
</gene>
<proteinExistence type="predicted"/>
<protein>
    <submittedName>
        <fullName evidence="1">Uncharacterized protein</fullName>
    </submittedName>
</protein>
<sequence>MGGSFKTYTNNGKHDEISHLRYRNALEIERSNHTSELAKKAEKLRLIYKTRFEEDLRAFMVSHKAHDACLNSHAFKCINPKPLRTGSICSHKFRITSKLSHNNSEVQNSSFIPTWAWPASLRNNEDLKLISLFYTAETNVPLSPSQVGGKCNNKETQICNPIKQNTSNDKKNLLKALKISKKDEQEKLNNQNIFEPNNLKQNQRQRLRSKYGAPFTWAQNKSRDKTEVISSPLEGSSDISTPQSQVFTEIPKQPSIYPLELERNIDSHNLGISEFIKKSLKMQKTLELLLEHNTENNIKKT</sequence>
<evidence type="ECO:0000313" key="2">
    <source>
        <dbReference type="Proteomes" id="UP000593906"/>
    </source>
</evidence>